<feature type="region of interest" description="Disordered" evidence="7">
    <location>
        <begin position="39"/>
        <end position="58"/>
    </location>
</feature>
<reference evidence="10" key="2">
    <citation type="journal article" date="2013" name="Nature">
        <title>Insights into bilaterian evolution from three spiralian genomes.</title>
        <authorList>
            <person name="Simakov O."/>
            <person name="Marletaz F."/>
            <person name="Cho S.J."/>
            <person name="Edsinger-Gonzales E."/>
            <person name="Havlak P."/>
            <person name="Hellsten U."/>
            <person name="Kuo D.H."/>
            <person name="Larsson T."/>
            <person name="Lv J."/>
            <person name="Arendt D."/>
            <person name="Savage R."/>
            <person name="Osoegawa K."/>
            <person name="de Jong P."/>
            <person name="Grimwood J."/>
            <person name="Chapman J.A."/>
            <person name="Shapiro H."/>
            <person name="Aerts A."/>
            <person name="Otillar R.P."/>
            <person name="Terry A.Y."/>
            <person name="Boore J.L."/>
            <person name="Grigoriev I.V."/>
            <person name="Lindberg D.R."/>
            <person name="Seaver E.C."/>
            <person name="Weisblat D.A."/>
            <person name="Putnam N.H."/>
            <person name="Rokhsar D.S."/>
        </authorList>
    </citation>
    <scope>NUCLEOTIDE SEQUENCE</scope>
    <source>
        <strain evidence="10">I ESC-2004</strain>
    </source>
</reference>
<dbReference type="Gene3D" id="3.30.200.20">
    <property type="entry name" value="Phosphorylase Kinase, domain 1"/>
    <property type="match status" value="1"/>
</dbReference>
<evidence type="ECO:0000256" key="2">
    <source>
        <dbReference type="ARBA" id="ARBA00022679"/>
    </source>
</evidence>
<evidence type="ECO:0000256" key="5">
    <source>
        <dbReference type="ARBA" id="ARBA00022840"/>
    </source>
</evidence>
<dbReference type="SUPFAM" id="SSF56112">
    <property type="entry name" value="Protein kinase-like (PK-like)"/>
    <property type="match status" value="1"/>
</dbReference>
<sequence length="152" mass="17467">MIAKSEFRITIENHFQMFILRNFCVETFLMAVPSTAQGPITHPKRAGSAGKSSPIPHTRLEEEGQFESYYKVGSKLGEGSFGIVREVVHMTTGERWACKVVNKDNHKEKSWGSKIKLLEREVNILKRVNHEHIIRLHEVYETSQERRAVVCC</sequence>
<evidence type="ECO:0000313" key="10">
    <source>
        <dbReference type="Proteomes" id="UP000014760"/>
    </source>
</evidence>
<dbReference type="OMA" id="VQRCVHK"/>
<name>X2AMJ6_CAPTE</name>
<evidence type="ECO:0000256" key="1">
    <source>
        <dbReference type="ARBA" id="ARBA00022527"/>
    </source>
</evidence>
<evidence type="ECO:0000313" key="9">
    <source>
        <dbReference type="EnsemblMetazoa" id="CapteP217694"/>
    </source>
</evidence>
<dbReference type="OrthoDB" id="541276at2759"/>
<dbReference type="EnsemblMetazoa" id="CapteT217694">
    <property type="protein sequence ID" value="CapteP217694"/>
    <property type="gene ID" value="CapteG217694"/>
</dbReference>
<dbReference type="GO" id="GO:0005634">
    <property type="term" value="C:nucleus"/>
    <property type="evidence" value="ECO:0007669"/>
    <property type="project" value="TreeGrafter"/>
</dbReference>
<dbReference type="AlphaFoldDB" id="X2AMJ6"/>
<dbReference type="EMBL" id="AMQN01000219">
    <property type="status" value="NOT_ANNOTATED_CDS"/>
    <property type="molecule type" value="Genomic_DNA"/>
</dbReference>
<dbReference type="GO" id="GO:0043065">
    <property type="term" value="P:positive regulation of apoptotic process"/>
    <property type="evidence" value="ECO:0007669"/>
    <property type="project" value="TreeGrafter"/>
</dbReference>
<keyword evidence="10" id="KW-1185">Reference proteome</keyword>
<dbReference type="InterPro" id="IPR011009">
    <property type="entry name" value="Kinase-like_dom_sf"/>
</dbReference>
<dbReference type="PROSITE" id="PS50011">
    <property type="entry name" value="PROTEIN_KINASE_DOM"/>
    <property type="match status" value="1"/>
</dbReference>
<evidence type="ECO:0000256" key="3">
    <source>
        <dbReference type="ARBA" id="ARBA00022741"/>
    </source>
</evidence>
<dbReference type="PANTHER" id="PTHR24342:SF14">
    <property type="entry name" value="DEATH-ASSOCIATED PROTEIN KINASE DAPK-1"/>
    <property type="match status" value="1"/>
</dbReference>
<feature type="domain" description="Protein kinase" evidence="8">
    <location>
        <begin position="70"/>
        <end position="152"/>
    </location>
</feature>
<accession>X2AMJ6</accession>
<keyword evidence="2" id="KW-0808">Transferase</keyword>
<feature type="binding site" evidence="6">
    <location>
        <position position="99"/>
    </location>
    <ligand>
        <name>ATP</name>
        <dbReference type="ChEBI" id="CHEBI:30616"/>
    </ligand>
</feature>
<dbReference type="GO" id="GO:0004674">
    <property type="term" value="F:protein serine/threonine kinase activity"/>
    <property type="evidence" value="ECO:0007669"/>
    <property type="project" value="UniProtKB-KW"/>
</dbReference>
<dbReference type="HOGENOM" id="CLU_1724063_0_0_1"/>
<protein>
    <recommendedName>
        <fullName evidence="8">Protein kinase domain-containing protein</fullName>
    </recommendedName>
</protein>
<evidence type="ECO:0000256" key="6">
    <source>
        <dbReference type="PROSITE-ProRule" id="PRU10141"/>
    </source>
</evidence>
<proteinExistence type="predicted"/>
<keyword evidence="3 6" id="KW-0547">Nucleotide-binding</keyword>
<reference evidence="9" key="3">
    <citation type="submission" date="2015-06" db="UniProtKB">
        <authorList>
            <consortium name="EnsemblMetazoa"/>
        </authorList>
    </citation>
    <scope>IDENTIFICATION</scope>
</reference>
<dbReference type="GO" id="GO:0005524">
    <property type="term" value="F:ATP binding"/>
    <property type="evidence" value="ECO:0007669"/>
    <property type="project" value="UniProtKB-UniRule"/>
</dbReference>
<evidence type="ECO:0000259" key="8">
    <source>
        <dbReference type="PROSITE" id="PS50011"/>
    </source>
</evidence>
<keyword evidence="4" id="KW-0418">Kinase</keyword>
<dbReference type="PROSITE" id="PS00107">
    <property type="entry name" value="PROTEIN_KINASE_ATP"/>
    <property type="match status" value="1"/>
</dbReference>
<keyword evidence="5 6" id="KW-0067">ATP-binding</keyword>
<reference evidence="10" key="1">
    <citation type="submission" date="2012-12" db="EMBL/GenBank/DDBJ databases">
        <authorList>
            <person name="Hellsten U."/>
            <person name="Grimwood J."/>
            <person name="Chapman J.A."/>
            <person name="Shapiro H."/>
            <person name="Aerts A."/>
            <person name="Otillar R.P."/>
            <person name="Terry A.Y."/>
            <person name="Boore J.L."/>
            <person name="Simakov O."/>
            <person name="Marletaz F."/>
            <person name="Cho S.-J."/>
            <person name="Edsinger-Gonzales E."/>
            <person name="Havlak P."/>
            <person name="Kuo D.-H."/>
            <person name="Larsson T."/>
            <person name="Lv J."/>
            <person name="Arendt D."/>
            <person name="Savage R."/>
            <person name="Osoegawa K."/>
            <person name="de Jong P."/>
            <person name="Lindberg D.R."/>
            <person name="Seaver E.C."/>
            <person name="Weisblat D.A."/>
            <person name="Putnam N.H."/>
            <person name="Grigoriev I.V."/>
            <person name="Rokhsar D.S."/>
        </authorList>
    </citation>
    <scope>NUCLEOTIDE SEQUENCE</scope>
    <source>
        <strain evidence="10">I ESC-2004</strain>
    </source>
</reference>
<organism evidence="9 10">
    <name type="scientific">Capitella teleta</name>
    <name type="common">Polychaete worm</name>
    <dbReference type="NCBI Taxonomy" id="283909"/>
    <lineage>
        <taxon>Eukaryota</taxon>
        <taxon>Metazoa</taxon>
        <taxon>Spiralia</taxon>
        <taxon>Lophotrochozoa</taxon>
        <taxon>Annelida</taxon>
        <taxon>Polychaeta</taxon>
        <taxon>Sedentaria</taxon>
        <taxon>Scolecida</taxon>
        <taxon>Capitellidae</taxon>
        <taxon>Capitella</taxon>
    </lineage>
</organism>
<evidence type="ECO:0000256" key="4">
    <source>
        <dbReference type="ARBA" id="ARBA00022777"/>
    </source>
</evidence>
<dbReference type="InterPro" id="IPR000719">
    <property type="entry name" value="Prot_kinase_dom"/>
</dbReference>
<dbReference type="Proteomes" id="UP000014760">
    <property type="component" value="Unassembled WGS sequence"/>
</dbReference>
<keyword evidence="1" id="KW-0723">Serine/threonine-protein kinase</keyword>
<dbReference type="PANTHER" id="PTHR24342">
    <property type="entry name" value="SERINE/THREONINE-PROTEIN KINASE 17"/>
    <property type="match status" value="1"/>
</dbReference>
<dbReference type="Pfam" id="PF00069">
    <property type="entry name" value="Pkinase"/>
    <property type="match status" value="1"/>
</dbReference>
<dbReference type="GO" id="GO:0035556">
    <property type="term" value="P:intracellular signal transduction"/>
    <property type="evidence" value="ECO:0007669"/>
    <property type="project" value="TreeGrafter"/>
</dbReference>
<dbReference type="InterPro" id="IPR017441">
    <property type="entry name" value="Protein_kinase_ATP_BS"/>
</dbReference>
<evidence type="ECO:0000256" key="7">
    <source>
        <dbReference type="SAM" id="MobiDB-lite"/>
    </source>
</evidence>